<feature type="domain" description="HSF-type DNA-binding" evidence="9">
    <location>
        <begin position="145"/>
        <end position="169"/>
    </location>
</feature>
<comment type="similarity">
    <text evidence="2 7">Belongs to the HSF family.</text>
</comment>
<feature type="region of interest" description="Disordered" evidence="8">
    <location>
        <begin position="353"/>
        <end position="372"/>
    </location>
</feature>
<dbReference type="AlphaFoldDB" id="A0A8H7VIL4"/>
<feature type="compositionally biased region" description="Polar residues" evidence="8">
    <location>
        <begin position="24"/>
        <end position="37"/>
    </location>
</feature>
<evidence type="ECO:0000313" key="11">
    <source>
        <dbReference type="Proteomes" id="UP000646827"/>
    </source>
</evidence>
<dbReference type="Pfam" id="PF00447">
    <property type="entry name" value="HSF_DNA-bind"/>
    <property type="match status" value="1"/>
</dbReference>
<dbReference type="GO" id="GO:0003700">
    <property type="term" value="F:DNA-binding transcription factor activity"/>
    <property type="evidence" value="ECO:0007669"/>
    <property type="project" value="InterPro"/>
</dbReference>
<evidence type="ECO:0000256" key="8">
    <source>
        <dbReference type="SAM" id="MobiDB-lite"/>
    </source>
</evidence>
<dbReference type="OrthoDB" id="60033at2759"/>
<sequence length="522" mass="58516">MHQHGRTSSVSSWVAPHSILNNNGGSVTSGSPINSPHISPLHSPYASPSESPREQLHNQFARQMSLQPPNNNSTSLSTTQQQSSTSPTSSSSSTTTTKQGSSGNTFVHKLYNMVVDKQYQHLIAWTYTGTSFIVCNITEFSRDVLPKHFKHNNFSSFVRQLNMYGFHKVNKSPRGHRALAENQIWEFSHPKFLRGRGDMLDEIKRKALESDVVRRDNGDISSHLAVMQVAQSDMMQQLAHLQENFTEIVRELTDTRRRQLAQQQLIKQMLDYLTHQQGAPLQVPSEFNFDAYNNNVHNNNNSNNNSNNNNNINIKPDPEQQPPPIYITSPEISHQHHHNQQQQQHMQNLYLGAGQEHSPSPSPPPHTPPQIHHQQLQQLQQLQQQQQQSQLQQQQHDQIIPSRPSVPLTVQTQNLQQPNNIITTTQVGNRGLQINIDGSQSSPQQLSPHQMAIQTPLPPSPSPSAFLSDDEAASLYSPHSPHTPSIMSHSNSSGHLAADNFGLQMSSTGLNVQQLGYNNMQS</sequence>
<evidence type="ECO:0000256" key="3">
    <source>
        <dbReference type="ARBA" id="ARBA00023015"/>
    </source>
</evidence>
<dbReference type="PRINTS" id="PR00056">
    <property type="entry name" value="HSFDOMAIN"/>
</dbReference>
<evidence type="ECO:0000313" key="10">
    <source>
        <dbReference type="EMBL" id="KAG2217853.1"/>
    </source>
</evidence>
<dbReference type="SUPFAM" id="SSF46785">
    <property type="entry name" value="Winged helix' DNA-binding domain"/>
    <property type="match status" value="1"/>
</dbReference>
<comment type="subcellular location">
    <subcellularLocation>
        <location evidence="1">Nucleus</location>
    </subcellularLocation>
</comment>
<dbReference type="PROSITE" id="PS00434">
    <property type="entry name" value="HSF_DOMAIN"/>
    <property type="match status" value="1"/>
</dbReference>
<accession>A0A8H7VIL4</accession>
<keyword evidence="6" id="KW-0539">Nucleus</keyword>
<feature type="compositionally biased region" description="Low complexity" evidence="8">
    <location>
        <begin position="65"/>
        <end position="102"/>
    </location>
</feature>
<evidence type="ECO:0000256" key="6">
    <source>
        <dbReference type="ARBA" id="ARBA00023242"/>
    </source>
</evidence>
<feature type="region of interest" description="Disordered" evidence="8">
    <location>
        <begin position="24"/>
        <end position="102"/>
    </location>
</feature>
<dbReference type="InterPro" id="IPR000232">
    <property type="entry name" value="HSF_DNA-bd"/>
</dbReference>
<dbReference type="PANTHER" id="PTHR10015:SF427">
    <property type="entry name" value="HEAT SHOCK FACTOR PROTEIN"/>
    <property type="match status" value="1"/>
</dbReference>
<dbReference type="PANTHER" id="PTHR10015">
    <property type="entry name" value="HEAT SHOCK TRANSCRIPTION FACTOR"/>
    <property type="match status" value="1"/>
</dbReference>
<feature type="compositionally biased region" description="Low complexity" evidence="8">
    <location>
        <begin position="439"/>
        <end position="450"/>
    </location>
</feature>
<keyword evidence="11" id="KW-1185">Reference proteome</keyword>
<keyword evidence="5" id="KW-0804">Transcription</keyword>
<keyword evidence="4" id="KW-0238">DNA-binding</keyword>
<dbReference type="GO" id="GO:0043565">
    <property type="term" value="F:sequence-specific DNA binding"/>
    <property type="evidence" value="ECO:0007669"/>
    <property type="project" value="InterPro"/>
</dbReference>
<dbReference type="GO" id="GO:0005634">
    <property type="term" value="C:nucleus"/>
    <property type="evidence" value="ECO:0007669"/>
    <property type="project" value="UniProtKB-SubCell"/>
</dbReference>
<organism evidence="10 11">
    <name type="scientific">Circinella minor</name>
    <dbReference type="NCBI Taxonomy" id="1195481"/>
    <lineage>
        <taxon>Eukaryota</taxon>
        <taxon>Fungi</taxon>
        <taxon>Fungi incertae sedis</taxon>
        <taxon>Mucoromycota</taxon>
        <taxon>Mucoromycotina</taxon>
        <taxon>Mucoromycetes</taxon>
        <taxon>Mucorales</taxon>
        <taxon>Lichtheimiaceae</taxon>
        <taxon>Circinella</taxon>
    </lineage>
</organism>
<proteinExistence type="inferred from homology"/>
<feature type="region of interest" description="Disordered" evidence="8">
    <location>
        <begin position="290"/>
        <end position="345"/>
    </location>
</feature>
<evidence type="ECO:0000256" key="4">
    <source>
        <dbReference type="ARBA" id="ARBA00023125"/>
    </source>
</evidence>
<gene>
    <name evidence="10" type="ORF">INT45_008150</name>
</gene>
<reference evidence="10 11" key="1">
    <citation type="submission" date="2020-12" db="EMBL/GenBank/DDBJ databases">
        <title>Metabolic potential, ecology and presence of endohyphal bacteria is reflected in genomic diversity of Mucoromycotina.</title>
        <authorList>
            <person name="Muszewska A."/>
            <person name="Okrasinska A."/>
            <person name="Steczkiewicz K."/>
            <person name="Drgas O."/>
            <person name="Orlowska M."/>
            <person name="Perlinska-Lenart U."/>
            <person name="Aleksandrzak-Piekarczyk T."/>
            <person name="Szatraj K."/>
            <person name="Zielenkiewicz U."/>
            <person name="Pilsyk S."/>
            <person name="Malc E."/>
            <person name="Mieczkowski P."/>
            <person name="Kruszewska J.S."/>
            <person name="Biernat P."/>
            <person name="Pawlowska J."/>
        </authorList>
    </citation>
    <scope>NUCLEOTIDE SEQUENCE [LARGE SCALE GENOMIC DNA]</scope>
    <source>
        <strain evidence="10 11">CBS 142.35</strain>
    </source>
</reference>
<protein>
    <recommendedName>
        <fullName evidence="9">HSF-type DNA-binding domain-containing protein</fullName>
    </recommendedName>
</protein>
<evidence type="ECO:0000256" key="7">
    <source>
        <dbReference type="RuleBase" id="RU004020"/>
    </source>
</evidence>
<evidence type="ECO:0000256" key="1">
    <source>
        <dbReference type="ARBA" id="ARBA00004123"/>
    </source>
</evidence>
<dbReference type="SMART" id="SM00415">
    <property type="entry name" value="HSF"/>
    <property type="match status" value="1"/>
</dbReference>
<dbReference type="InterPro" id="IPR036388">
    <property type="entry name" value="WH-like_DNA-bd_sf"/>
</dbReference>
<name>A0A8H7VIL4_9FUNG</name>
<dbReference type="InterPro" id="IPR036390">
    <property type="entry name" value="WH_DNA-bd_sf"/>
</dbReference>
<keyword evidence="3" id="KW-0805">Transcription regulation</keyword>
<evidence type="ECO:0000256" key="2">
    <source>
        <dbReference type="ARBA" id="ARBA00006403"/>
    </source>
</evidence>
<dbReference type="Proteomes" id="UP000646827">
    <property type="component" value="Unassembled WGS sequence"/>
</dbReference>
<comment type="caution">
    <text evidence="10">The sequence shown here is derived from an EMBL/GenBank/DDBJ whole genome shotgun (WGS) entry which is preliminary data.</text>
</comment>
<dbReference type="Gene3D" id="1.10.10.10">
    <property type="entry name" value="Winged helix-like DNA-binding domain superfamily/Winged helix DNA-binding domain"/>
    <property type="match status" value="1"/>
</dbReference>
<evidence type="ECO:0000259" key="9">
    <source>
        <dbReference type="PROSITE" id="PS00434"/>
    </source>
</evidence>
<dbReference type="FunFam" id="1.10.10.10:FF:000027">
    <property type="entry name" value="Heat shock transcription factor 1"/>
    <property type="match status" value="1"/>
</dbReference>
<feature type="compositionally biased region" description="Low complexity" evidence="8">
    <location>
        <begin position="293"/>
        <end position="314"/>
    </location>
</feature>
<feature type="region of interest" description="Disordered" evidence="8">
    <location>
        <begin position="436"/>
        <end position="464"/>
    </location>
</feature>
<dbReference type="EMBL" id="JAEPRB010000268">
    <property type="protein sequence ID" value="KAG2217853.1"/>
    <property type="molecule type" value="Genomic_DNA"/>
</dbReference>
<evidence type="ECO:0000256" key="5">
    <source>
        <dbReference type="ARBA" id="ARBA00023163"/>
    </source>
</evidence>